<dbReference type="Gene3D" id="3.30.2310.20">
    <property type="entry name" value="RelE-like"/>
    <property type="match status" value="1"/>
</dbReference>
<accession>A0A2X2UYH7</accession>
<dbReference type="Pfam" id="PF15738">
    <property type="entry name" value="YafQ_toxin"/>
    <property type="match status" value="1"/>
</dbReference>
<sequence length="50" mass="5978">MKAHFLTGNYKGHLECHIEPDLLIIWLQYDKERKRILLVRLGSHSELFSK</sequence>
<protein>
    <submittedName>
        <fullName evidence="2">Addiction module toxin component, YafQ family</fullName>
    </submittedName>
</protein>
<keyword evidence="1" id="KW-1277">Toxin-antitoxin system</keyword>
<dbReference type="InterPro" id="IPR035093">
    <property type="entry name" value="RelE/ParE_toxin_dom_sf"/>
</dbReference>
<evidence type="ECO:0000313" key="2">
    <source>
        <dbReference type="EMBL" id="SQA94489.1"/>
    </source>
</evidence>
<dbReference type="EMBL" id="UARG01000043">
    <property type="protein sequence ID" value="SQA94498.1"/>
    <property type="molecule type" value="Genomic_DNA"/>
</dbReference>
<organism evidence="2 4">
    <name type="scientific">Capnocytophaga ochracea</name>
    <dbReference type="NCBI Taxonomy" id="1018"/>
    <lineage>
        <taxon>Bacteria</taxon>
        <taxon>Pseudomonadati</taxon>
        <taxon>Bacteroidota</taxon>
        <taxon>Flavobacteriia</taxon>
        <taxon>Flavobacteriales</taxon>
        <taxon>Flavobacteriaceae</taxon>
        <taxon>Capnocytophaga</taxon>
    </lineage>
</organism>
<dbReference type="InterPro" id="IPR007712">
    <property type="entry name" value="RelE/ParE_toxin"/>
</dbReference>
<dbReference type="SUPFAM" id="SSF143011">
    <property type="entry name" value="RelE-like"/>
    <property type="match status" value="1"/>
</dbReference>
<proteinExistence type="predicted"/>
<dbReference type="NCBIfam" id="TIGR02385">
    <property type="entry name" value="RelE_StbE"/>
    <property type="match status" value="1"/>
</dbReference>
<evidence type="ECO:0000256" key="1">
    <source>
        <dbReference type="ARBA" id="ARBA00022649"/>
    </source>
</evidence>
<evidence type="ECO:0000313" key="4">
    <source>
        <dbReference type="Proteomes" id="UP000249891"/>
    </source>
</evidence>
<gene>
    <name evidence="2" type="ORF">NCTC11546_02663</name>
    <name evidence="3" type="ORF">NCTC11546_02672</name>
</gene>
<dbReference type="Proteomes" id="UP000249891">
    <property type="component" value="Unassembled WGS sequence"/>
</dbReference>
<dbReference type="EMBL" id="UARG01000043">
    <property type="protein sequence ID" value="SQA94489.1"/>
    <property type="molecule type" value="Genomic_DNA"/>
</dbReference>
<name>A0A2X2UYH7_CAPOC</name>
<dbReference type="AlphaFoldDB" id="A0A2X2UYH7"/>
<dbReference type="InterPro" id="IPR004386">
    <property type="entry name" value="Toxin_YafQ-like"/>
</dbReference>
<evidence type="ECO:0000313" key="3">
    <source>
        <dbReference type="EMBL" id="SQA94498.1"/>
    </source>
</evidence>
<reference evidence="2 4" key="1">
    <citation type="submission" date="2018-06" db="EMBL/GenBank/DDBJ databases">
        <authorList>
            <consortium name="Pathogen Informatics"/>
            <person name="Doyle S."/>
        </authorList>
    </citation>
    <scope>NUCLEOTIDE SEQUENCE [LARGE SCALE GENOMIC DNA]</scope>
    <source>
        <strain evidence="2 4">NCTC11546</strain>
    </source>
</reference>